<protein>
    <submittedName>
        <fullName evidence="1">Uncharacterized protein</fullName>
    </submittedName>
</protein>
<keyword evidence="2" id="KW-1185">Reference proteome</keyword>
<gene>
    <name evidence="1" type="ORF">T10_8416</name>
</gene>
<organism evidence="1 2">
    <name type="scientific">Trichinella papuae</name>
    <dbReference type="NCBI Taxonomy" id="268474"/>
    <lineage>
        <taxon>Eukaryota</taxon>
        <taxon>Metazoa</taxon>
        <taxon>Ecdysozoa</taxon>
        <taxon>Nematoda</taxon>
        <taxon>Enoplea</taxon>
        <taxon>Dorylaimia</taxon>
        <taxon>Trichinellida</taxon>
        <taxon>Trichinellidae</taxon>
        <taxon>Trichinella</taxon>
    </lineage>
</organism>
<reference evidence="1 2" key="1">
    <citation type="submission" date="2015-01" db="EMBL/GenBank/DDBJ databases">
        <title>Evolution of Trichinella species and genotypes.</title>
        <authorList>
            <person name="Korhonen P.K."/>
            <person name="Edoardo P."/>
            <person name="Giuseppe L.R."/>
            <person name="Gasser R.B."/>
        </authorList>
    </citation>
    <scope>NUCLEOTIDE SEQUENCE [LARGE SCALE GENOMIC DNA]</scope>
    <source>
        <strain evidence="1">ISS1980</strain>
    </source>
</reference>
<evidence type="ECO:0000313" key="2">
    <source>
        <dbReference type="Proteomes" id="UP000054843"/>
    </source>
</evidence>
<dbReference type="Proteomes" id="UP000054843">
    <property type="component" value="Unassembled WGS sequence"/>
</dbReference>
<accession>A0A0V1M1L6</accession>
<name>A0A0V1M1L6_9BILA</name>
<dbReference type="EMBL" id="JYDO01000327">
    <property type="protein sequence ID" value="KRZ65583.1"/>
    <property type="molecule type" value="Genomic_DNA"/>
</dbReference>
<evidence type="ECO:0000313" key="1">
    <source>
        <dbReference type="EMBL" id="KRZ65583.1"/>
    </source>
</evidence>
<comment type="caution">
    <text evidence="1">The sequence shown here is derived from an EMBL/GenBank/DDBJ whole genome shotgun (WGS) entry which is preliminary data.</text>
</comment>
<proteinExistence type="predicted"/>
<sequence>MLPLHSQITAAIQKFSLGRRFVSRFLVTPYAKGSPPSRRSTLLRLASYEDDGQYVRRHGYNRILAISHLTMTYILTC</sequence>
<dbReference type="AlphaFoldDB" id="A0A0V1M1L6"/>